<evidence type="ECO:0000256" key="2">
    <source>
        <dbReference type="ARBA" id="ARBA00023315"/>
    </source>
</evidence>
<dbReference type="InterPro" id="IPR000182">
    <property type="entry name" value="GNAT_dom"/>
</dbReference>
<proteinExistence type="inferred from homology"/>
<dbReference type="InterPro" id="IPR051531">
    <property type="entry name" value="N-acetyltransferase"/>
</dbReference>
<evidence type="ECO:0000313" key="5">
    <source>
        <dbReference type="EMBL" id="SHI13252.1"/>
    </source>
</evidence>
<evidence type="ECO:0000313" key="6">
    <source>
        <dbReference type="Proteomes" id="UP000184526"/>
    </source>
</evidence>
<evidence type="ECO:0000256" key="3">
    <source>
        <dbReference type="ARBA" id="ARBA00038502"/>
    </source>
</evidence>
<dbReference type="RefSeq" id="WP_072832869.1">
    <property type="nucleotide sequence ID" value="NZ_FQXP01000021.1"/>
</dbReference>
<accession>A0A1M5YML7</accession>
<dbReference type="Pfam" id="PF13302">
    <property type="entry name" value="Acetyltransf_3"/>
    <property type="match status" value="1"/>
</dbReference>
<comment type="similarity">
    <text evidence="3">Belongs to the acetyltransferase family. RimJ subfamily.</text>
</comment>
<dbReference type="PROSITE" id="PS51186">
    <property type="entry name" value="GNAT"/>
    <property type="match status" value="1"/>
</dbReference>
<evidence type="ECO:0000259" key="4">
    <source>
        <dbReference type="PROSITE" id="PS51186"/>
    </source>
</evidence>
<evidence type="ECO:0000256" key="1">
    <source>
        <dbReference type="ARBA" id="ARBA00022679"/>
    </source>
</evidence>
<dbReference type="InterPro" id="IPR016181">
    <property type="entry name" value="Acyl_CoA_acyltransferase"/>
</dbReference>
<keyword evidence="2" id="KW-0012">Acyltransferase</keyword>
<keyword evidence="1 5" id="KW-0808">Transferase</keyword>
<name>A0A1M5YML7_9CLOT</name>
<dbReference type="GO" id="GO:0008999">
    <property type="term" value="F:protein-N-terminal-alanine acetyltransferase activity"/>
    <property type="evidence" value="ECO:0007669"/>
    <property type="project" value="TreeGrafter"/>
</dbReference>
<dbReference type="Proteomes" id="UP000184526">
    <property type="component" value="Unassembled WGS sequence"/>
</dbReference>
<protein>
    <submittedName>
        <fullName evidence="5">Ribosomal-protein-alanine N-acetyltransferase</fullName>
    </submittedName>
</protein>
<feature type="domain" description="N-acetyltransferase" evidence="4">
    <location>
        <begin position="166"/>
        <end position="308"/>
    </location>
</feature>
<dbReference type="SUPFAM" id="SSF55729">
    <property type="entry name" value="Acyl-CoA N-acyltransferases (Nat)"/>
    <property type="match status" value="1"/>
</dbReference>
<dbReference type="PANTHER" id="PTHR43792">
    <property type="entry name" value="GNAT FAMILY, PUTATIVE (AFU_ORTHOLOGUE AFUA_3G00765)-RELATED-RELATED"/>
    <property type="match status" value="1"/>
</dbReference>
<organism evidence="5 6">
    <name type="scientific">Clostridium collagenovorans DSM 3089</name>
    <dbReference type="NCBI Taxonomy" id="1121306"/>
    <lineage>
        <taxon>Bacteria</taxon>
        <taxon>Bacillati</taxon>
        <taxon>Bacillota</taxon>
        <taxon>Clostridia</taxon>
        <taxon>Eubacteriales</taxon>
        <taxon>Clostridiaceae</taxon>
        <taxon>Clostridium</taxon>
    </lineage>
</organism>
<sequence length="313" mass="36210">MSKSKCVSLGLVKGNDREYIVKDKNNITLGRIFIVELDKENKNCIFRLNFYKIGNESYEYLVDTLELMLSILFHNMLLKKASVIVDEEMIIDAFLDVGFELEGILRNNKNATKNVKSEFLFGITSEDYTEGYIRLPVTLEGKRIDLRVLTPGDSEEMLDYCIRNKNHLKEFEPKRSDSYYTLEYQRNSLSDSYKDFLNGKSINFGIFEEEELIGKVRISNIVMGVCKSATIGYSIDELKQGKGYMKEAVNMAMEYAFYDVGIHRIEGSTLVDNLKSQSVLIACGFKKLGLNEKYLYINGEWRDHITFYKIREE</sequence>
<reference evidence="5 6" key="1">
    <citation type="submission" date="2016-11" db="EMBL/GenBank/DDBJ databases">
        <authorList>
            <person name="Jaros S."/>
            <person name="Januszkiewicz K."/>
            <person name="Wedrychowicz H."/>
        </authorList>
    </citation>
    <scope>NUCLEOTIDE SEQUENCE [LARGE SCALE GENOMIC DNA]</scope>
    <source>
        <strain evidence="5 6">DSM 3089</strain>
    </source>
</reference>
<dbReference type="Gene3D" id="3.40.630.30">
    <property type="match status" value="2"/>
</dbReference>
<gene>
    <name evidence="5" type="ORF">SAMN02745196_03094</name>
</gene>
<dbReference type="STRING" id="1121306.SAMN02745196_03094"/>
<keyword evidence="6" id="KW-1185">Reference proteome</keyword>
<dbReference type="EMBL" id="FQXP01000021">
    <property type="protein sequence ID" value="SHI13252.1"/>
    <property type="molecule type" value="Genomic_DNA"/>
</dbReference>
<dbReference type="GO" id="GO:0005737">
    <property type="term" value="C:cytoplasm"/>
    <property type="evidence" value="ECO:0007669"/>
    <property type="project" value="TreeGrafter"/>
</dbReference>
<dbReference type="OrthoDB" id="9801656at2"/>
<dbReference type="AlphaFoldDB" id="A0A1M5YML7"/>
<dbReference type="PANTHER" id="PTHR43792:SF8">
    <property type="entry name" value="[RIBOSOMAL PROTEIN US5]-ALANINE N-ACETYLTRANSFERASE"/>
    <property type="match status" value="1"/>
</dbReference>